<accession>A0ABU2WGB0</accession>
<feature type="compositionally biased region" description="Basic and acidic residues" evidence="1">
    <location>
        <begin position="61"/>
        <end position="71"/>
    </location>
</feature>
<dbReference type="EMBL" id="JAVRIC010000006">
    <property type="protein sequence ID" value="MDT0496901.1"/>
    <property type="molecule type" value="Genomic_DNA"/>
</dbReference>
<dbReference type="Proteomes" id="UP001254608">
    <property type="component" value="Unassembled WGS sequence"/>
</dbReference>
<proteinExistence type="predicted"/>
<keyword evidence="3" id="KW-1185">Reference proteome</keyword>
<gene>
    <name evidence="2" type="ORF">RM530_05920</name>
</gene>
<evidence type="ECO:0000313" key="3">
    <source>
        <dbReference type="Proteomes" id="UP001254608"/>
    </source>
</evidence>
<evidence type="ECO:0000256" key="1">
    <source>
        <dbReference type="SAM" id="MobiDB-lite"/>
    </source>
</evidence>
<sequence length="77" mass="8793">MQYADAFLREIESFLGWKLDAGRQDQAMRWRGQGQSAEAIAQRFEKLRVAGDTLNDPSIPVRDDPPTRPQDDDPAEF</sequence>
<organism evidence="2 3">
    <name type="scientific">Banduia mediterranea</name>
    <dbReference type="NCBI Taxonomy" id="3075609"/>
    <lineage>
        <taxon>Bacteria</taxon>
        <taxon>Pseudomonadati</taxon>
        <taxon>Pseudomonadota</taxon>
        <taxon>Gammaproteobacteria</taxon>
        <taxon>Nevskiales</taxon>
        <taxon>Algiphilaceae</taxon>
        <taxon>Banduia</taxon>
    </lineage>
</organism>
<name>A0ABU2WGB0_9GAMM</name>
<reference evidence="2 3" key="1">
    <citation type="submission" date="2023-09" db="EMBL/GenBank/DDBJ databases">
        <authorList>
            <person name="Rey-Velasco X."/>
        </authorList>
    </citation>
    <scope>NUCLEOTIDE SEQUENCE [LARGE SCALE GENOMIC DNA]</scope>
    <source>
        <strain evidence="2 3">W345</strain>
    </source>
</reference>
<feature type="region of interest" description="Disordered" evidence="1">
    <location>
        <begin position="51"/>
        <end position="77"/>
    </location>
</feature>
<comment type="caution">
    <text evidence="2">The sequence shown here is derived from an EMBL/GenBank/DDBJ whole genome shotgun (WGS) entry which is preliminary data.</text>
</comment>
<dbReference type="RefSeq" id="WP_311364295.1">
    <property type="nucleotide sequence ID" value="NZ_JAVRIC010000006.1"/>
</dbReference>
<evidence type="ECO:0000313" key="2">
    <source>
        <dbReference type="EMBL" id="MDT0496901.1"/>
    </source>
</evidence>
<protein>
    <submittedName>
        <fullName evidence="2">Uncharacterized protein</fullName>
    </submittedName>
</protein>